<feature type="transmembrane region" description="Helical" evidence="6">
    <location>
        <begin position="40"/>
        <end position="60"/>
    </location>
</feature>
<comment type="subcellular location">
    <subcellularLocation>
        <location evidence="6">Cell membrane</location>
        <topology evidence="6">Multi-pass membrane protein</topology>
    </subcellularLocation>
    <subcellularLocation>
        <location evidence="1">Membrane</location>
        <topology evidence="1">Multi-pass membrane protein</topology>
    </subcellularLocation>
</comment>
<dbReference type="Pfam" id="PF01925">
    <property type="entry name" value="TauE"/>
    <property type="match status" value="1"/>
</dbReference>
<dbReference type="InterPro" id="IPR051598">
    <property type="entry name" value="TSUP/Inactive_protease-like"/>
</dbReference>
<evidence type="ECO:0000256" key="1">
    <source>
        <dbReference type="ARBA" id="ARBA00004141"/>
    </source>
</evidence>
<dbReference type="EMBL" id="JRTT01000001">
    <property type="protein sequence ID" value="KHD79260.1"/>
    <property type="molecule type" value="Genomic_DNA"/>
</dbReference>
<gene>
    <name evidence="7" type="ORF">MB27_01215</name>
</gene>
<dbReference type="eggNOG" id="COG0730">
    <property type="taxonomic scope" value="Bacteria"/>
</dbReference>
<sequence>MRKLLLLALVGLGAQLVDGSLGMAYGVTSTTLLLAIGTNPAAASATVHLAEIGTTLVSGIAHWRFGNVDWKVVLKIGVPGAIGAFAGATVLSNISTEVAAPLMAIILLTLGLYVLIRFTFQGLPKGQLGKPLRKRFLAPLGLVGGFVDATGGGGWGPVGTPAILASGRLEPRKTIGSIDTSEFLVAIAASLGFILGIGSENIDYGWALALLLGGVIAAPIAAWLVRHIPPRVLGAAVGGVIVLTNTRSLLRSDWIDAPDGVRYAFYGVIYAAWAAAIVYSVLQYRKNIADDQRIIAEAEAAATGDVPDDKDKATANV</sequence>
<dbReference type="Proteomes" id="UP000054537">
    <property type="component" value="Unassembled WGS sequence"/>
</dbReference>
<dbReference type="PANTHER" id="PTHR43701">
    <property type="entry name" value="MEMBRANE TRANSPORTER PROTEIN MJ0441-RELATED"/>
    <property type="match status" value="1"/>
</dbReference>
<dbReference type="PANTHER" id="PTHR43701:SF12">
    <property type="entry name" value="MEMBRANE TRANSPORTER PROTEIN YTNM-RELATED"/>
    <property type="match status" value="1"/>
</dbReference>
<proteinExistence type="inferred from homology"/>
<feature type="transmembrane region" description="Helical" evidence="6">
    <location>
        <begin position="263"/>
        <end position="282"/>
    </location>
</feature>
<feature type="transmembrane region" description="Helical" evidence="6">
    <location>
        <begin position="181"/>
        <end position="198"/>
    </location>
</feature>
<protein>
    <recommendedName>
        <fullName evidence="6">Probable membrane transporter protein</fullName>
    </recommendedName>
</protein>
<evidence type="ECO:0000256" key="3">
    <source>
        <dbReference type="ARBA" id="ARBA00022692"/>
    </source>
</evidence>
<keyword evidence="5 6" id="KW-0472">Membrane</keyword>
<keyword evidence="3 6" id="KW-0812">Transmembrane</keyword>
<accession>A0A0A6UT15</accession>
<evidence type="ECO:0000256" key="4">
    <source>
        <dbReference type="ARBA" id="ARBA00022989"/>
    </source>
</evidence>
<reference evidence="7 8" key="1">
    <citation type="submission" date="2014-10" db="EMBL/GenBank/DDBJ databases">
        <title>Draft genome sequence of Actinoplanes utahensis NRRL 12052.</title>
        <authorList>
            <person name="Velasco-Bucheli B."/>
            <person name="del Cerro C."/>
            <person name="Hormigo D."/>
            <person name="Garcia J.L."/>
            <person name="Acebal C."/>
            <person name="Arroyo M."/>
            <person name="de la Mata I."/>
        </authorList>
    </citation>
    <scope>NUCLEOTIDE SEQUENCE [LARGE SCALE GENOMIC DNA]</scope>
    <source>
        <strain evidence="7 8">NRRL 12052</strain>
    </source>
</reference>
<dbReference type="AlphaFoldDB" id="A0A0A6UT15"/>
<dbReference type="STRING" id="1869.MB27_01215"/>
<keyword evidence="8" id="KW-1185">Reference proteome</keyword>
<evidence type="ECO:0000313" key="8">
    <source>
        <dbReference type="Proteomes" id="UP000054537"/>
    </source>
</evidence>
<feature type="transmembrane region" description="Helical" evidence="6">
    <location>
        <begin position="98"/>
        <end position="120"/>
    </location>
</feature>
<evidence type="ECO:0000313" key="7">
    <source>
        <dbReference type="EMBL" id="KHD79260.1"/>
    </source>
</evidence>
<feature type="transmembrane region" description="Helical" evidence="6">
    <location>
        <begin position="204"/>
        <end position="225"/>
    </location>
</feature>
<comment type="similarity">
    <text evidence="2 6">Belongs to the 4-toluene sulfonate uptake permease (TSUP) (TC 2.A.102) family.</text>
</comment>
<keyword evidence="4 6" id="KW-1133">Transmembrane helix</keyword>
<evidence type="ECO:0000256" key="2">
    <source>
        <dbReference type="ARBA" id="ARBA00009142"/>
    </source>
</evidence>
<evidence type="ECO:0000256" key="6">
    <source>
        <dbReference type="RuleBase" id="RU363041"/>
    </source>
</evidence>
<comment type="caution">
    <text evidence="7">The sequence shown here is derived from an EMBL/GenBank/DDBJ whole genome shotgun (WGS) entry which is preliminary data.</text>
</comment>
<feature type="transmembrane region" description="Helical" evidence="6">
    <location>
        <begin position="72"/>
        <end position="92"/>
    </location>
</feature>
<organism evidence="7 8">
    <name type="scientific">Actinoplanes utahensis</name>
    <dbReference type="NCBI Taxonomy" id="1869"/>
    <lineage>
        <taxon>Bacteria</taxon>
        <taxon>Bacillati</taxon>
        <taxon>Actinomycetota</taxon>
        <taxon>Actinomycetes</taxon>
        <taxon>Micromonosporales</taxon>
        <taxon>Micromonosporaceae</taxon>
        <taxon>Actinoplanes</taxon>
    </lineage>
</organism>
<dbReference type="InterPro" id="IPR002781">
    <property type="entry name" value="TM_pro_TauE-like"/>
</dbReference>
<keyword evidence="6" id="KW-1003">Cell membrane</keyword>
<evidence type="ECO:0000256" key="5">
    <source>
        <dbReference type="ARBA" id="ARBA00023136"/>
    </source>
</evidence>
<name>A0A0A6UT15_ACTUT</name>
<dbReference type="RefSeq" id="WP_043521738.1">
    <property type="nucleotide sequence ID" value="NZ_BAABKU010000007.1"/>
</dbReference>
<dbReference type="GO" id="GO:0005886">
    <property type="term" value="C:plasma membrane"/>
    <property type="evidence" value="ECO:0007669"/>
    <property type="project" value="UniProtKB-SubCell"/>
</dbReference>
<dbReference type="OrthoDB" id="45564at2"/>